<evidence type="ECO:0000313" key="2">
    <source>
        <dbReference type="Proteomes" id="UP001060085"/>
    </source>
</evidence>
<dbReference type="EMBL" id="CM044708">
    <property type="protein sequence ID" value="KAI5651064.1"/>
    <property type="molecule type" value="Genomic_DNA"/>
</dbReference>
<proteinExistence type="predicted"/>
<protein>
    <submittedName>
        <fullName evidence="1">Uncharacterized protein</fullName>
    </submittedName>
</protein>
<sequence>MGCSVSRLELRAGRGSTESGLRSIKHKIVDEVSRCDRGIVTCTYSSDTAKLLAKESVGRNSVVAPPNDYKKPPQPPVTENVRRGLEAKSIKSTNYEENNYDGELEGDGGGKGGGSVISDFDGALWMASPSFREYCLPEVDGDDSDDDSVVKGIATVIVKDNPDLENISNKENVGRDMEIIKDGNHPHHHDGSSGRSMKRRRNLMQVLTMRRPAAVRNLFHVNTCYNNNHLAAPTSQNGTRKSH</sequence>
<gene>
    <name evidence="1" type="ORF">M9H77_37069</name>
</gene>
<keyword evidence="2" id="KW-1185">Reference proteome</keyword>
<accession>A0ACB9ZTL4</accession>
<reference evidence="2" key="1">
    <citation type="journal article" date="2023" name="Nat. Plants">
        <title>Single-cell RNA sequencing provides a high-resolution roadmap for understanding the multicellular compartmentation of specialized metabolism.</title>
        <authorList>
            <person name="Sun S."/>
            <person name="Shen X."/>
            <person name="Li Y."/>
            <person name="Li Y."/>
            <person name="Wang S."/>
            <person name="Li R."/>
            <person name="Zhang H."/>
            <person name="Shen G."/>
            <person name="Guo B."/>
            <person name="Wei J."/>
            <person name="Xu J."/>
            <person name="St-Pierre B."/>
            <person name="Chen S."/>
            <person name="Sun C."/>
        </authorList>
    </citation>
    <scope>NUCLEOTIDE SEQUENCE [LARGE SCALE GENOMIC DNA]</scope>
</reference>
<comment type="caution">
    <text evidence="1">The sequence shown here is derived from an EMBL/GenBank/DDBJ whole genome shotgun (WGS) entry which is preliminary data.</text>
</comment>
<name>A0ACB9ZTL4_CATRO</name>
<organism evidence="1 2">
    <name type="scientific">Catharanthus roseus</name>
    <name type="common">Madagascar periwinkle</name>
    <name type="synonym">Vinca rosea</name>
    <dbReference type="NCBI Taxonomy" id="4058"/>
    <lineage>
        <taxon>Eukaryota</taxon>
        <taxon>Viridiplantae</taxon>
        <taxon>Streptophyta</taxon>
        <taxon>Embryophyta</taxon>
        <taxon>Tracheophyta</taxon>
        <taxon>Spermatophyta</taxon>
        <taxon>Magnoliopsida</taxon>
        <taxon>eudicotyledons</taxon>
        <taxon>Gunneridae</taxon>
        <taxon>Pentapetalae</taxon>
        <taxon>asterids</taxon>
        <taxon>lamiids</taxon>
        <taxon>Gentianales</taxon>
        <taxon>Apocynaceae</taxon>
        <taxon>Rauvolfioideae</taxon>
        <taxon>Vinceae</taxon>
        <taxon>Catharanthinae</taxon>
        <taxon>Catharanthus</taxon>
    </lineage>
</organism>
<dbReference type="Proteomes" id="UP001060085">
    <property type="component" value="Linkage Group LG08"/>
</dbReference>
<evidence type="ECO:0000313" key="1">
    <source>
        <dbReference type="EMBL" id="KAI5651064.1"/>
    </source>
</evidence>